<reference evidence="1 2" key="1">
    <citation type="submission" date="2019-03" db="EMBL/GenBank/DDBJ databases">
        <title>Genomic features of bacteria from cold environments.</title>
        <authorList>
            <person name="Shen L."/>
        </authorList>
    </citation>
    <scope>NUCLEOTIDE SEQUENCE [LARGE SCALE GENOMIC DNA]</scope>
    <source>
        <strain evidence="2">T3246-1</strain>
    </source>
</reference>
<proteinExistence type="predicted"/>
<dbReference type="EMBL" id="SMNA01000012">
    <property type="protein sequence ID" value="TDE89511.1"/>
    <property type="molecule type" value="Genomic_DNA"/>
</dbReference>
<keyword evidence="2" id="KW-1185">Reference proteome</keyword>
<evidence type="ECO:0000313" key="2">
    <source>
        <dbReference type="Proteomes" id="UP000504882"/>
    </source>
</evidence>
<protein>
    <submittedName>
        <fullName evidence="1">Uncharacterized protein</fullName>
    </submittedName>
</protein>
<gene>
    <name evidence="1" type="ORF">EXU48_20310</name>
</gene>
<sequence>MSDLEAARAAKERVRAEFGDRDGIVGVGLVRVPDGHGVRVNLRTADDAHDLPDTVDGVPVRTVVVGTVQPRA</sequence>
<comment type="caution">
    <text evidence="1">The sequence shown here is derived from an EMBL/GenBank/DDBJ whole genome shotgun (WGS) entry which is preliminary data.</text>
</comment>
<evidence type="ECO:0000313" key="1">
    <source>
        <dbReference type="EMBL" id="TDE89511.1"/>
    </source>
</evidence>
<accession>A0ABY2DYE8</accession>
<name>A0ABY2DYE8_9MICO</name>
<dbReference type="Proteomes" id="UP000504882">
    <property type="component" value="Unassembled WGS sequence"/>
</dbReference>
<organism evidence="1 2">
    <name type="scientific">Occultella glacieicola</name>
    <dbReference type="NCBI Taxonomy" id="2518684"/>
    <lineage>
        <taxon>Bacteria</taxon>
        <taxon>Bacillati</taxon>
        <taxon>Actinomycetota</taxon>
        <taxon>Actinomycetes</taxon>
        <taxon>Micrococcales</taxon>
        <taxon>Ruaniaceae</taxon>
        <taxon>Occultella</taxon>
    </lineage>
</organism>
<dbReference type="RefSeq" id="WP_133109513.1">
    <property type="nucleotide sequence ID" value="NZ_SMNA01000012.1"/>
</dbReference>